<dbReference type="InterPro" id="IPR038595">
    <property type="entry name" value="LOR_sf"/>
</dbReference>
<reference evidence="3" key="1">
    <citation type="submission" date="2020-10" db="EMBL/GenBank/DDBJ databases">
        <authorList>
            <person name="Han B."/>
            <person name="Lu T."/>
            <person name="Zhao Q."/>
            <person name="Huang X."/>
            <person name="Zhao Y."/>
        </authorList>
    </citation>
    <scope>NUCLEOTIDE SEQUENCE</scope>
</reference>
<gene>
    <name evidence="3" type="ORF">NCGR_LOCUS15191</name>
</gene>
<dbReference type="SUPFAM" id="SSF54518">
    <property type="entry name" value="Tubby C-terminal domain-like"/>
    <property type="match status" value="1"/>
</dbReference>
<dbReference type="AlphaFoldDB" id="A0A811NH05"/>
<dbReference type="InterPro" id="IPR007612">
    <property type="entry name" value="LOR"/>
</dbReference>
<accession>A0A811NH05</accession>
<comment type="similarity">
    <text evidence="1">Belongs to the LOR family.</text>
</comment>
<comment type="caution">
    <text evidence="3">The sequence shown here is derived from an EMBL/GenBank/DDBJ whole genome shotgun (WGS) entry which is preliminary data.</text>
</comment>
<evidence type="ECO:0000313" key="4">
    <source>
        <dbReference type="Proteomes" id="UP000604825"/>
    </source>
</evidence>
<evidence type="ECO:0000256" key="2">
    <source>
        <dbReference type="SAM" id="MobiDB-lite"/>
    </source>
</evidence>
<dbReference type="InterPro" id="IPR025659">
    <property type="entry name" value="Tubby-like_C"/>
</dbReference>
<feature type="region of interest" description="Disordered" evidence="2">
    <location>
        <begin position="1"/>
        <end position="23"/>
    </location>
</feature>
<name>A0A811NH05_9POAL</name>
<proteinExistence type="inferred from homology"/>
<dbReference type="Gene3D" id="2.40.160.200">
    <property type="entry name" value="LURP1-related"/>
    <property type="match status" value="1"/>
</dbReference>
<dbReference type="Proteomes" id="UP000604825">
    <property type="component" value="Unassembled WGS sequence"/>
</dbReference>
<protein>
    <submittedName>
        <fullName evidence="3">Uncharacterized protein</fullName>
    </submittedName>
</protein>
<feature type="compositionally biased region" description="Low complexity" evidence="2">
    <location>
        <begin position="7"/>
        <end position="23"/>
    </location>
</feature>
<dbReference type="Pfam" id="PF04525">
    <property type="entry name" value="LOR"/>
    <property type="match status" value="1"/>
</dbReference>
<evidence type="ECO:0000313" key="3">
    <source>
        <dbReference type="EMBL" id="CAD6222624.1"/>
    </source>
</evidence>
<keyword evidence="4" id="KW-1185">Reference proteome</keyword>
<dbReference type="OrthoDB" id="652749at2759"/>
<dbReference type="PANTHER" id="PTHR31087:SF142">
    <property type="entry name" value="OS07G0672600 PROTEIN"/>
    <property type="match status" value="1"/>
</dbReference>
<sequence>MAPRVHSSSPTTAAAAAAPSSPPATCTGERRKVFTVWMKSLVLNGHGCAVYDSDGGIVYRVDNYGSARCCGGGGGVCLMDLHGTAVLNIVKRRLTFGRWEGYRRSPGQTPWFTVTRPCSPFRRRPPSSCEFWCDDTGRAMRYTITDERRTGKQGCRIVDPSTGLAVAEAKRKTMACGVALGEDVLSLGVEPHADHSLVMGLVLVHGLMNHTM</sequence>
<organism evidence="3 4">
    <name type="scientific">Miscanthus lutarioriparius</name>
    <dbReference type="NCBI Taxonomy" id="422564"/>
    <lineage>
        <taxon>Eukaryota</taxon>
        <taxon>Viridiplantae</taxon>
        <taxon>Streptophyta</taxon>
        <taxon>Embryophyta</taxon>
        <taxon>Tracheophyta</taxon>
        <taxon>Spermatophyta</taxon>
        <taxon>Magnoliopsida</taxon>
        <taxon>Liliopsida</taxon>
        <taxon>Poales</taxon>
        <taxon>Poaceae</taxon>
        <taxon>PACMAD clade</taxon>
        <taxon>Panicoideae</taxon>
        <taxon>Andropogonodae</taxon>
        <taxon>Andropogoneae</taxon>
        <taxon>Saccharinae</taxon>
        <taxon>Miscanthus</taxon>
    </lineage>
</organism>
<dbReference type="PANTHER" id="PTHR31087">
    <property type="match status" value="1"/>
</dbReference>
<dbReference type="EMBL" id="CAJGYO010000004">
    <property type="protein sequence ID" value="CAD6222624.1"/>
    <property type="molecule type" value="Genomic_DNA"/>
</dbReference>
<evidence type="ECO:0000256" key="1">
    <source>
        <dbReference type="ARBA" id="ARBA00005437"/>
    </source>
</evidence>